<dbReference type="Proteomes" id="UP001392437">
    <property type="component" value="Unassembled WGS sequence"/>
</dbReference>
<evidence type="ECO:0000256" key="3">
    <source>
        <dbReference type="ARBA" id="ARBA00023242"/>
    </source>
</evidence>
<dbReference type="PANTHER" id="PTHR23188:SF12">
    <property type="entry name" value="RNA POLYMERASE II-ASSOCIATED FACTOR 1 HOMOLOG"/>
    <property type="match status" value="1"/>
</dbReference>
<dbReference type="GO" id="GO:0006368">
    <property type="term" value="P:transcription elongation by RNA polymerase II"/>
    <property type="evidence" value="ECO:0007669"/>
    <property type="project" value="InterPro"/>
</dbReference>
<comment type="caution">
    <text evidence="5">The sequence shown here is derived from an EMBL/GenBank/DDBJ whole genome shotgun (WGS) entry which is preliminary data.</text>
</comment>
<keyword evidence="6" id="KW-1185">Reference proteome</keyword>
<accession>A0AAW0R3D8</accession>
<organism evidence="5 6">
    <name type="scientific">Apiospora kogelbergensis</name>
    <dbReference type="NCBI Taxonomy" id="1337665"/>
    <lineage>
        <taxon>Eukaryota</taxon>
        <taxon>Fungi</taxon>
        <taxon>Dikarya</taxon>
        <taxon>Ascomycota</taxon>
        <taxon>Pezizomycotina</taxon>
        <taxon>Sordariomycetes</taxon>
        <taxon>Xylariomycetidae</taxon>
        <taxon>Amphisphaeriales</taxon>
        <taxon>Apiosporaceae</taxon>
        <taxon>Apiospora</taxon>
    </lineage>
</organism>
<evidence type="ECO:0000256" key="1">
    <source>
        <dbReference type="ARBA" id="ARBA00004123"/>
    </source>
</evidence>
<comment type="subcellular location">
    <subcellularLocation>
        <location evidence="1">Nucleus</location>
    </subcellularLocation>
</comment>
<dbReference type="PANTHER" id="PTHR23188">
    <property type="entry name" value="RNA POLYMERASE II-ASSOCIATED FACTOR 1 HOMOLOG"/>
    <property type="match status" value="1"/>
</dbReference>
<feature type="region of interest" description="Disordered" evidence="4">
    <location>
        <begin position="175"/>
        <end position="194"/>
    </location>
</feature>
<protein>
    <submittedName>
        <fullName evidence="5">Uncharacterized protein</fullName>
    </submittedName>
</protein>
<dbReference type="GO" id="GO:0000993">
    <property type="term" value="F:RNA polymerase II complex binding"/>
    <property type="evidence" value="ECO:0007669"/>
    <property type="project" value="TreeGrafter"/>
</dbReference>
<comment type="similarity">
    <text evidence="2">Belongs to the PAF1 family.</text>
</comment>
<dbReference type="AlphaFoldDB" id="A0AAW0R3D8"/>
<evidence type="ECO:0000313" key="6">
    <source>
        <dbReference type="Proteomes" id="UP001392437"/>
    </source>
</evidence>
<reference evidence="5 6" key="1">
    <citation type="submission" date="2023-01" db="EMBL/GenBank/DDBJ databases">
        <title>Analysis of 21 Apiospora genomes using comparative genomics revels a genus with tremendous synthesis potential of carbohydrate active enzymes and secondary metabolites.</title>
        <authorList>
            <person name="Sorensen T."/>
        </authorList>
    </citation>
    <scope>NUCLEOTIDE SEQUENCE [LARGE SCALE GENOMIC DNA]</scope>
    <source>
        <strain evidence="5 6">CBS 117206</strain>
    </source>
</reference>
<feature type="region of interest" description="Disordered" evidence="4">
    <location>
        <begin position="455"/>
        <end position="486"/>
    </location>
</feature>
<proteinExistence type="inferred from homology"/>
<dbReference type="GO" id="GO:0016593">
    <property type="term" value="C:Cdc73/Paf1 complex"/>
    <property type="evidence" value="ECO:0007669"/>
    <property type="project" value="InterPro"/>
</dbReference>
<evidence type="ECO:0000313" key="5">
    <source>
        <dbReference type="EMBL" id="KAK8123485.1"/>
    </source>
</evidence>
<sequence>MASSSRNGERRPVHQDFIARIRFSNALPPPPHPPKLLDIPNTGLASGHYTAPSFAGRLAREQPLNIEADAELGMPLDLVGMPGIFDGDESCKFCTFTSCHLRRTRNLTNDATSHPSAFTSAPASRARQAASQIDSTARQTQDKRWWRIVLAQDRVHCRQWEIAPGGGALRAVNPALNKRVPKRKSPEPDRDSPAYVKRKIDQGFAAAEANLKDRSRVRHPSRRNLKLVDAYPLLPDPEAFPDSGAYVTIRFLNNPVSDSSTYDKRLLHGLFRPLDKSDAEEANLQAMVEAHEMDPANNPKPENTMNYAFFLPDTASSAAKFGQRFNPDAPNCDDDSLYTGKSEDGKPVFQFQRVRHYETTQEAEFNHATKYDKELLLAFNDDETELHQKAAYFYPVMQRSTIRPQRLKNIARVQPGLADENEQIIDELHVTVDAPTEQIMEQIEGFKRQPYIPVGDNEAEEHHDGAGEEEAVEVEEEADAEGEEEE</sequence>
<keyword evidence="3" id="KW-0539">Nucleus</keyword>
<dbReference type="GO" id="GO:0003682">
    <property type="term" value="F:chromatin binding"/>
    <property type="evidence" value="ECO:0007669"/>
    <property type="project" value="TreeGrafter"/>
</dbReference>
<evidence type="ECO:0000256" key="2">
    <source>
        <dbReference type="ARBA" id="ARBA00007560"/>
    </source>
</evidence>
<gene>
    <name evidence="5" type="ORF">PG999_003403</name>
</gene>
<dbReference type="Pfam" id="PF03985">
    <property type="entry name" value="Paf1"/>
    <property type="match status" value="2"/>
</dbReference>
<evidence type="ECO:0000256" key="4">
    <source>
        <dbReference type="SAM" id="MobiDB-lite"/>
    </source>
</evidence>
<feature type="compositionally biased region" description="Acidic residues" evidence="4">
    <location>
        <begin position="467"/>
        <end position="486"/>
    </location>
</feature>
<dbReference type="EMBL" id="JAQQWP010000003">
    <property type="protein sequence ID" value="KAK8123485.1"/>
    <property type="molecule type" value="Genomic_DNA"/>
</dbReference>
<dbReference type="InterPro" id="IPR007133">
    <property type="entry name" value="RNA_pol_II-assoc_Paf1"/>
</dbReference>
<name>A0AAW0R3D8_9PEZI</name>